<dbReference type="NCBIfam" id="TIGR02913">
    <property type="entry name" value="HAF_rpt"/>
    <property type="match status" value="2"/>
</dbReference>
<dbReference type="Proteomes" id="UP000675920">
    <property type="component" value="Unplaced"/>
</dbReference>
<protein>
    <submittedName>
        <fullName evidence="4">HAF repeat-containing protein</fullName>
    </submittedName>
</protein>
<organism evidence="3 4">
    <name type="scientific">Derxia gummosa DSM 723</name>
    <dbReference type="NCBI Taxonomy" id="1121388"/>
    <lineage>
        <taxon>Bacteria</taxon>
        <taxon>Pseudomonadati</taxon>
        <taxon>Pseudomonadota</taxon>
        <taxon>Betaproteobacteria</taxon>
        <taxon>Burkholderiales</taxon>
        <taxon>Alcaligenaceae</taxon>
        <taxon>Derxia</taxon>
    </lineage>
</organism>
<keyword evidence="2" id="KW-0732">Signal</keyword>
<dbReference type="RefSeq" id="WP_028310847.1">
    <property type="nucleotide sequence ID" value="NZ_AXWS01000008.1"/>
</dbReference>
<accession>A0A8B6X2S6</accession>
<proteinExistence type="predicted"/>
<feature type="region of interest" description="Disordered" evidence="1">
    <location>
        <begin position="466"/>
        <end position="492"/>
    </location>
</feature>
<reference evidence="4" key="1">
    <citation type="submission" date="2025-08" db="UniProtKB">
        <authorList>
            <consortium name="RefSeq"/>
        </authorList>
    </citation>
    <scope>IDENTIFICATION</scope>
</reference>
<evidence type="ECO:0000256" key="2">
    <source>
        <dbReference type="SAM" id="SignalP"/>
    </source>
</evidence>
<feature type="signal peptide" evidence="2">
    <location>
        <begin position="1"/>
        <end position="22"/>
    </location>
</feature>
<sequence length="492" mass="52070">MNPCLSLAALLLAATLGTPVAAEPMYDIVNLGGLGYGGTPEWPTGYSMPRALNNRGLVTLRSGDYSPGGLRDPIGLLWSRGQLIELGHFGSEQGVFSGTIGSFVNDAGQVAGDAPVLNKPWERYEGGRAFLWQDGRMTRIRVLVDGALPARFPAETYSSARGLSSSGQVVGMSTYFRDGVNLGLRAFSWQGGRLTNLGTPWTDAQGYGMSWANAVNDSGVVAGLAFRYENGVNKGPRPVVWTNGQARELEILGTDPEGRTMAAGVDFMNRQGTMTGLVDFWVDGVMRSQCAVIWSGGTLTRLGDLDASNPGGCMSTPTAINDRGQVVGMALVGTARGPFGNHGFLWDDGKMTDLGSLGHDAGGSSNSIALALNNHGVVVGEAPYYWPGSGEIDGNRGVVSFDGQPFQDLNDLVDPADRTLPVIISRAVAVNDRGEILAIARSAGSNESTPVLTQALLLVPRGGHHHHHPWHGCGRDDDDAARAKRGGRHCDR</sequence>
<evidence type="ECO:0000256" key="1">
    <source>
        <dbReference type="SAM" id="MobiDB-lite"/>
    </source>
</evidence>
<feature type="compositionally biased region" description="Basic residues" evidence="1">
    <location>
        <begin position="483"/>
        <end position="492"/>
    </location>
</feature>
<feature type="chain" id="PRO_5034427645" evidence="2">
    <location>
        <begin position="23"/>
        <end position="492"/>
    </location>
</feature>
<evidence type="ECO:0000313" key="3">
    <source>
        <dbReference type="Proteomes" id="UP000675920"/>
    </source>
</evidence>
<dbReference type="InterPro" id="IPR014262">
    <property type="entry name" value="HAF_rpt"/>
</dbReference>
<keyword evidence="3" id="KW-1185">Reference proteome</keyword>
<dbReference type="AlphaFoldDB" id="A0A8B6X2S6"/>
<evidence type="ECO:0000313" key="4">
    <source>
        <dbReference type="RefSeq" id="WP_028310847.1"/>
    </source>
</evidence>
<name>A0A8B6X2S6_9BURK</name>